<gene>
    <name evidence="1" type="ORF">CEXT_631281</name>
</gene>
<dbReference type="Proteomes" id="UP001054945">
    <property type="component" value="Unassembled WGS sequence"/>
</dbReference>
<evidence type="ECO:0000313" key="1">
    <source>
        <dbReference type="EMBL" id="GIX79467.1"/>
    </source>
</evidence>
<comment type="caution">
    <text evidence="1">The sequence shown here is derived from an EMBL/GenBank/DDBJ whole genome shotgun (WGS) entry which is preliminary data.</text>
</comment>
<dbReference type="AlphaFoldDB" id="A0AAV4N7J6"/>
<organism evidence="1 2">
    <name type="scientific">Caerostris extrusa</name>
    <name type="common">Bark spider</name>
    <name type="synonym">Caerostris bankana</name>
    <dbReference type="NCBI Taxonomy" id="172846"/>
    <lineage>
        <taxon>Eukaryota</taxon>
        <taxon>Metazoa</taxon>
        <taxon>Ecdysozoa</taxon>
        <taxon>Arthropoda</taxon>
        <taxon>Chelicerata</taxon>
        <taxon>Arachnida</taxon>
        <taxon>Araneae</taxon>
        <taxon>Araneomorphae</taxon>
        <taxon>Entelegynae</taxon>
        <taxon>Araneoidea</taxon>
        <taxon>Araneidae</taxon>
        <taxon>Caerostris</taxon>
    </lineage>
</organism>
<proteinExistence type="predicted"/>
<sequence length="88" mass="9906">MRSSSPFYFKRQHLQLRYFVTFTRVTIDLATVLDMTLGCSEPPDENVVTITHPDVGNVDSSLNIIFSRKYPNNDITPAPSDGQQTKTA</sequence>
<name>A0AAV4N7J6_CAEEX</name>
<keyword evidence="2" id="KW-1185">Reference proteome</keyword>
<accession>A0AAV4N7J6</accession>
<protein>
    <submittedName>
        <fullName evidence="1">Uncharacterized protein</fullName>
    </submittedName>
</protein>
<dbReference type="EMBL" id="BPLR01002940">
    <property type="protein sequence ID" value="GIX79467.1"/>
    <property type="molecule type" value="Genomic_DNA"/>
</dbReference>
<evidence type="ECO:0000313" key="2">
    <source>
        <dbReference type="Proteomes" id="UP001054945"/>
    </source>
</evidence>
<reference evidence="1 2" key="1">
    <citation type="submission" date="2021-06" db="EMBL/GenBank/DDBJ databases">
        <title>Caerostris extrusa draft genome.</title>
        <authorList>
            <person name="Kono N."/>
            <person name="Arakawa K."/>
        </authorList>
    </citation>
    <scope>NUCLEOTIDE SEQUENCE [LARGE SCALE GENOMIC DNA]</scope>
</reference>